<organism evidence="10">
    <name type="scientific">Myoviridae sp. ctWb16</name>
    <dbReference type="NCBI Taxonomy" id="2827690"/>
    <lineage>
        <taxon>Viruses</taxon>
        <taxon>Duplodnaviria</taxon>
        <taxon>Heunggongvirae</taxon>
        <taxon>Uroviricota</taxon>
        <taxon>Caudoviricetes</taxon>
    </lineage>
</organism>
<dbReference type="InterPro" id="IPR001091">
    <property type="entry name" value="RM_Methyltransferase"/>
</dbReference>
<dbReference type="GO" id="GO:0009307">
    <property type="term" value="P:DNA restriction-modification system"/>
    <property type="evidence" value="ECO:0007669"/>
    <property type="project" value="UniProtKB-KW"/>
</dbReference>
<keyword evidence="3 10" id="KW-0489">Methyltransferase</keyword>
<dbReference type="SUPFAM" id="SSF53335">
    <property type="entry name" value="S-adenosyl-L-methionine-dependent methyltransferases"/>
    <property type="match status" value="1"/>
</dbReference>
<name>A0A8S5T0L0_9CAUD</name>
<dbReference type="Gene3D" id="3.40.50.150">
    <property type="entry name" value="Vaccinia Virus protein VP39"/>
    <property type="match status" value="1"/>
</dbReference>
<dbReference type="PANTHER" id="PTHR13370:SF3">
    <property type="entry name" value="TRNA (GUANINE(10)-N2)-METHYLTRANSFERASE HOMOLOG"/>
    <property type="match status" value="1"/>
</dbReference>
<keyword evidence="4" id="KW-0808">Transferase</keyword>
<dbReference type="GO" id="GO:0015667">
    <property type="term" value="F:site-specific DNA-methyltransferase (cytosine-N4-specific) activity"/>
    <property type="evidence" value="ECO:0007669"/>
    <property type="project" value="UniProtKB-EC"/>
</dbReference>
<feature type="domain" description="DNA methylase N-4/N-6" evidence="9">
    <location>
        <begin position="33"/>
        <end position="248"/>
    </location>
</feature>
<comment type="catalytic activity">
    <reaction evidence="8">
        <text>a 2'-deoxycytidine in DNA + S-adenosyl-L-methionine = an N(4)-methyl-2'-deoxycytidine in DNA + S-adenosyl-L-homocysteine + H(+)</text>
        <dbReference type="Rhea" id="RHEA:16857"/>
        <dbReference type="Rhea" id="RHEA-COMP:11369"/>
        <dbReference type="Rhea" id="RHEA-COMP:13674"/>
        <dbReference type="ChEBI" id="CHEBI:15378"/>
        <dbReference type="ChEBI" id="CHEBI:57856"/>
        <dbReference type="ChEBI" id="CHEBI:59789"/>
        <dbReference type="ChEBI" id="CHEBI:85452"/>
        <dbReference type="ChEBI" id="CHEBI:137933"/>
        <dbReference type="EC" id="2.1.1.113"/>
    </reaction>
</comment>
<evidence type="ECO:0000256" key="4">
    <source>
        <dbReference type="ARBA" id="ARBA00022679"/>
    </source>
</evidence>
<protein>
    <recommendedName>
        <fullName evidence="2">site-specific DNA-methyltransferase (cytosine-N(4)-specific)</fullName>
        <ecNumber evidence="2">2.1.1.113</ecNumber>
    </recommendedName>
</protein>
<dbReference type="PRINTS" id="PR00508">
    <property type="entry name" value="S21N4MTFRASE"/>
</dbReference>
<sequence length="257" mass="30272">MDLQKLLEMSNIELINDNCLSILDDFILKNRRVDCIITSPPYNMNLRIMKGKYISRCNNKNHKIEFSTKYENYNDDLSMEDYFNFQKEFIEKALKVSDLIFYNIQMITGNKIALFQLMGYFADKIKEIIIWDKGYSQPAMQVGMLNSQFEFIIVFDNNKPYNRAFDCAKFTRGTESNVWEIKRERNKFIKAGFPKSLIEKILINFTNENDTILDPFMGSGTCGIVCKEMDRNFIGIELDENYFNIAKERIENINNDK</sequence>
<evidence type="ECO:0000256" key="3">
    <source>
        <dbReference type="ARBA" id="ARBA00022603"/>
    </source>
</evidence>
<evidence type="ECO:0000256" key="7">
    <source>
        <dbReference type="ARBA" id="ARBA00023125"/>
    </source>
</evidence>
<evidence type="ECO:0000256" key="6">
    <source>
        <dbReference type="ARBA" id="ARBA00022747"/>
    </source>
</evidence>
<reference evidence="10" key="1">
    <citation type="journal article" date="2021" name="Proc. Natl. Acad. Sci. U.S.A.">
        <title>A Catalog of Tens of Thousands of Viruses from Human Metagenomes Reveals Hidden Associations with Chronic Diseases.</title>
        <authorList>
            <person name="Tisza M.J."/>
            <person name="Buck C.B."/>
        </authorList>
    </citation>
    <scope>NUCLEOTIDE SEQUENCE</scope>
    <source>
        <strain evidence="10">CtWb16</strain>
    </source>
</reference>
<evidence type="ECO:0000256" key="1">
    <source>
        <dbReference type="ARBA" id="ARBA00010203"/>
    </source>
</evidence>
<dbReference type="Pfam" id="PF01555">
    <property type="entry name" value="N6_N4_Mtase"/>
    <property type="match status" value="1"/>
</dbReference>
<evidence type="ECO:0000256" key="5">
    <source>
        <dbReference type="ARBA" id="ARBA00022691"/>
    </source>
</evidence>
<dbReference type="PANTHER" id="PTHR13370">
    <property type="entry name" value="RNA METHYLASE-RELATED"/>
    <property type="match status" value="1"/>
</dbReference>
<evidence type="ECO:0000256" key="2">
    <source>
        <dbReference type="ARBA" id="ARBA00012185"/>
    </source>
</evidence>
<dbReference type="InterPro" id="IPR002941">
    <property type="entry name" value="DNA_methylase_N4/N6"/>
</dbReference>
<dbReference type="GO" id="GO:0032259">
    <property type="term" value="P:methylation"/>
    <property type="evidence" value="ECO:0007669"/>
    <property type="project" value="UniProtKB-KW"/>
</dbReference>
<dbReference type="GO" id="GO:0008170">
    <property type="term" value="F:N-methyltransferase activity"/>
    <property type="evidence" value="ECO:0007669"/>
    <property type="project" value="InterPro"/>
</dbReference>
<keyword evidence="5" id="KW-0949">S-adenosyl-L-methionine</keyword>
<accession>A0A8S5T0L0</accession>
<dbReference type="EMBL" id="BK032721">
    <property type="protein sequence ID" value="DAF56648.1"/>
    <property type="molecule type" value="Genomic_DNA"/>
</dbReference>
<proteinExistence type="inferred from homology"/>
<dbReference type="GO" id="GO:0003677">
    <property type="term" value="F:DNA binding"/>
    <property type="evidence" value="ECO:0007669"/>
    <property type="project" value="UniProtKB-KW"/>
</dbReference>
<comment type="similarity">
    <text evidence="1">Belongs to the N(4)/N(6)-methyltransferase family. N(4) subfamily.</text>
</comment>
<evidence type="ECO:0000256" key="8">
    <source>
        <dbReference type="ARBA" id="ARBA00049120"/>
    </source>
</evidence>
<evidence type="ECO:0000259" key="9">
    <source>
        <dbReference type="Pfam" id="PF01555"/>
    </source>
</evidence>
<evidence type="ECO:0000313" key="10">
    <source>
        <dbReference type="EMBL" id="DAF56648.1"/>
    </source>
</evidence>
<dbReference type="GO" id="GO:0009007">
    <property type="term" value="F:site-specific DNA-methyltransferase (adenine-specific) activity"/>
    <property type="evidence" value="ECO:0007669"/>
    <property type="project" value="TreeGrafter"/>
</dbReference>
<keyword evidence="6" id="KW-0680">Restriction system</keyword>
<dbReference type="InterPro" id="IPR017985">
    <property type="entry name" value="MeTrfase_CN4_CS"/>
</dbReference>
<dbReference type="InterPro" id="IPR029063">
    <property type="entry name" value="SAM-dependent_MTases_sf"/>
</dbReference>
<keyword evidence="7" id="KW-0238">DNA-binding</keyword>
<dbReference type="EC" id="2.1.1.113" evidence="2"/>
<dbReference type="PROSITE" id="PS00093">
    <property type="entry name" value="N4_MTASE"/>
    <property type="match status" value="1"/>
</dbReference>